<reference evidence="1 2" key="1">
    <citation type="submission" date="2020-06" db="EMBL/GenBank/DDBJ databases">
        <title>Genomic analysis of Salicibibacter sp. NKC21-4.</title>
        <authorList>
            <person name="Oh Y.J."/>
        </authorList>
    </citation>
    <scope>NUCLEOTIDE SEQUENCE [LARGE SCALE GENOMIC DNA]</scope>
    <source>
        <strain evidence="1 2">NKC21-4</strain>
    </source>
</reference>
<dbReference type="Proteomes" id="UP000595349">
    <property type="component" value="Chromosome"/>
</dbReference>
<dbReference type="RefSeq" id="WP_200085865.1">
    <property type="nucleotide sequence ID" value="NZ_CP054706.1"/>
</dbReference>
<gene>
    <name evidence="1" type="ORF">HUG20_16990</name>
</gene>
<sequence>MTDQEYHVEEAFSTEEFIYKWLKNDNGTLATYIQDSDQVDEDLVSGREWS</sequence>
<keyword evidence="2" id="KW-1185">Reference proteome</keyword>
<accession>A0A7T7CGP9</accession>
<proteinExistence type="predicted"/>
<dbReference type="EMBL" id="CP054706">
    <property type="protein sequence ID" value="QQK81438.1"/>
    <property type="molecule type" value="Genomic_DNA"/>
</dbReference>
<organism evidence="1 2">
    <name type="scientific">Salicibibacter cibi</name>
    <dbReference type="NCBI Taxonomy" id="2743001"/>
    <lineage>
        <taxon>Bacteria</taxon>
        <taxon>Bacillati</taxon>
        <taxon>Bacillota</taxon>
        <taxon>Bacilli</taxon>
        <taxon>Bacillales</taxon>
        <taxon>Bacillaceae</taxon>
        <taxon>Salicibibacter</taxon>
    </lineage>
</organism>
<evidence type="ECO:0000313" key="1">
    <source>
        <dbReference type="EMBL" id="QQK81438.1"/>
    </source>
</evidence>
<name>A0A7T7CGP9_9BACI</name>
<dbReference type="KEGG" id="scib:HUG20_16990"/>
<protein>
    <submittedName>
        <fullName evidence="1">Uncharacterized protein</fullName>
    </submittedName>
</protein>
<dbReference type="AlphaFoldDB" id="A0A7T7CGP9"/>
<evidence type="ECO:0000313" key="2">
    <source>
        <dbReference type="Proteomes" id="UP000595349"/>
    </source>
</evidence>